<protein>
    <submittedName>
        <fullName evidence="1">Uncharacterized protein</fullName>
    </submittedName>
</protein>
<comment type="caution">
    <text evidence="1">The sequence shown here is derived from an EMBL/GenBank/DDBJ whole genome shotgun (WGS) entry which is preliminary data.</text>
</comment>
<gene>
    <name evidence="1" type="ORF">SLS59_004814</name>
</gene>
<dbReference type="Proteomes" id="UP001521222">
    <property type="component" value="Unassembled WGS sequence"/>
</dbReference>
<organism evidence="1 2">
    <name type="scientific">Nothophoma quercina</name>
    <dbReference type="NCBI Taxonomy" id="749835"/>
    <lineage>
        <taxon>Eukaryota</taxon>
        <taxon>Fungi</taxon>
        <taxon>Dikarya</taxon>
        <taxon>Ascomycota</taxon>
        <taxon>Pezizomycotina</taxon>
        <taxon>Dothideomycetes</taxon>
        <taxon>Pleosporomycetidae</taxon>
        <taxon>Pleosporales</taxon>
        <taxon>Pleosporineae</taxon>
        <taxon>Didymellaceae</taxon>
        <taxon>Nothophoma</taxon>
    </lineage>
</organism>
<proteinExistence type="predicted"/>
<evidence type="ECO:0000313" key="2">
    <source>
        <dbReference type="Proteomes" id="UP001521222"/>
    </source>
</evidence>
<keyword evidence="2" id="KW-1185">Reference proteome</keyword>
<reference evidence="1 2" key="1">
    <citation type="submission" date="2024-02" db="EMBL/GenBank/DDBJ databases">
        <title>De novo assembly and annotation of 12 fungi associated with fruit tree decline syndrome in Ontario, Canada.</title>
        <authorList>
            <person name="Sulman M."/>
            <person name="Ellouze W."/>
            <person name="Ilyukhin E."/>
        </authorList>
    </citation>
    <scope>NUCLEOTIDE SEQUENCE [LARGE SCALE GENOMIC DNA]</scope>
    <source>
        <strain evidence="1 2">M97-236</strain>
    </source>
</reference>
<sequence length="315" mass="35210">MSTSKDNRKEALELKEVSLPDVLSSLPDAVILQKFLDLFNDILTHVNTFYTTGPIECGGATQMMIEQASAGVLLPWPQILDLLSDPNTRPRTLAMCIGRIMLSRSLLLKLGTNNTSGATFLPPELIDTFQSFCIGKSAPTLDGKEPKPLNLALLSRWKQISATLLHETYVHDAFSPFDGRTINIERAIEDLGPLLRTYALPDDAGHGRGTRIADLRELLRKGARFAFTLFSQPCLWTFDWYHNREIEAAEGQLQPHRIQNSRTKKARDDSMRFKLSLGEIVIWPSLLRVVDEKGCKMGGNGVVCGEKIYLEKKPS</sequence>
<dbReference type="EMBL" id="JAKIXB020000014">
    <property type="protein sequence ID" value="KAL1602129.1"/>
    <property type="molecule type" value="Genomic_DNA"/>
</dbReference>
<name>A0ABR3RDC5_9PLEO</name>
<evidence type="ECO:0000313" key="1">
    <source>
        <dbReference type="EMBL" id="KAL1602129.1"/>
    </source>
</evidence>
<accession>A0ABR3RDC5</accession>